<dbReference type="OrthoDB" id="9781415at2"/>
<dbReference type="Proteomes" id="UP000242444">
    <property type="component" value="Unassembled WGS sequence"/>
</dbReference>
<dbReference type="InterPro" id="IPR029033">
    <property type="entry name" value="His_PPase_superfam"/>
</dbReference>
<keyword evidence="3" id="KW-0324">Glycolysis</keyword>
<dbReference type="Gene3D" id="3.40.50.1240">
    <property type="entry name" value="Phosphoglycerate mutase-like"/>
    <property type="match status" value="1"/>
</dbReference>
<dbReference type="GO" id="GO:0006096">
    <property type="term" value="P:glycolytic process"/>
    <property type="evidence" value="ECO:0007669"/>
    <property type="project" value="UniProtKB-KW"/>
</dbReference>
<evidence type="ECO:0000256" key="1">
    <source>
        <dbReference type="ARBA" id="ARBA00006717"/>
    </source>
</evidence>
<dbReference type="Pfam" id="PF00300">
    <property type="entry name" value="His_Phos_1"/>
    <property type="match status" value="1"/>
</dbReference>
<comment type="similarity">
    <text evidence="1">Belongs to the phosphoglycerate mutase family. BPG-dependent PGAM subfamily.</text>
</comment>
<keyword evidence="8" id="KW-1185">Reference proteome</keyword>
<dbReference type="FunCoup" id="A0A263D9V2">
    <property type="interactions" value="134"/>
</dbReference>
<dbReference type="PANTHER" id="PTHR11931">
    <property type="entry name" value="PHOSPHOGLYCERATE MUTASE"/>
    <property type="match status" value="1"/>
</dbReference>
<evidence type="ECO:0000256" key="2">
    <source>
        <dbReference type="ARBA" id="ARBA00012028"/>
    </source>
</evidence>
<dbReference type="PROSITE" id="PS00175">
    <property type="entry name" value="PG_MUTASE"/>
    <property type="match status" value="1"/>
</dbReference>
<dbReference type="PIRSF" id="PIRSF000709">
    <property type="entry name" value="6PFK_2-Ptase"/>
    <property type="match status" value="1"/>
</dbReference>
<feature type="active site" description="Tele-phosphohistidine intermediate" evidence="5">
    <location>
        <position position="11"/>
    </location>
</feature>
<dbReference type="GO" id="GO:0004619">
    <property type="term" value="F:phosphoglycerate mutase activity"/>
    <property type="evidence" value="ECO:0007669"/>
    <property type="project" value="UniProtKB-EC"/>
</dbReference>
<dbReference type="RefSeq" id="WP_094861152.1">
    <property type="nucleotide sequence ID" value="NZ_NKYE01000002.1"/>
</dbReference>
<dbReference type="EMBL" id="NKYE01000002">
    <property type="protein sequence ID" value="OZM74256.1"/>
    <property type="molecule type" value="Genomic_DNA"/>
</dbReference>
<name>A0A263D9V2_9PSEU</name>
<evidence type="ECO:0000256" key="6">
    <source>
        <dbReference type="PIRSR" id="PIRSR613078-2"/>
    </source>
</evidence>
<gene>
    <name evidence="7" type="ORF">CFN78_03675</name>
</gene>
<feature type="binding site" evidence="6">
    <location>
        <position position="60"/>
    </location>
    <ligand>
        <name>substrate</name>
    </ligand>
</feature>
<dbReference type="InParanoid" id="A0A263D9V2"/>
<protein>
    <recommendedName>
        <fullName evidence="2">phosphoglycerate mutase (2,3-diphosphoglycerate-dependent)</fullName>
        <ecNumber evidence="2">5.4.2.11</ecNumber>
    </recommendedName>
</protein>
<evidence type="ECO:0000256" key="3">
    <source>
        <dbReference type="ARBA" id="ARBA00023152"/>
    </source>
</evidence>
<dbReference type="InterPro" id="IPR013078">
    <property type="entry name" value="His_Pase_superF_clade-1"/>
</dbReference>
<dbReference type="SUPFAM" id="SSF53254">
    <property type="entry name" value="Phosphoglycerate mutase-like"/>
    <property type="match status" value="1"/>
</dbReference>
<reference evidence="7 8" key="1">
    <citation type="submission" date="2017-07" db="EMBL/GenBank/DDBJ databases">
        <title>Amycolatopsis antarcticus sp. nov., isolated from the surface of an Antarcticus brown macroalga.</title>
        <authorList>
            <person name="Wang J."/>
            <person name="Leiva S."/>
            <person name="Huang J."/>
            <person name="Huang Y."/>
        </authorList>
    </citation>
    <scope>NUCLEOTIDE SEQUENCE [LARGE SCALE GENOMIC DNA]</scope>
    <source>
        <strain evidence="7 8">AU-G6</strain>
    </source>
</reference>
<dbReference type="SMART" id="SM00855">
    <property type="entry name" value="PGAM"/>
    <property type="match status" value="1"/>
</dbReference>
<feature type="binding site" evidence="6">
    <location>
        <begin position="10"/>
        <end position="17"/>
    </location>
    <ligand>
        <name>substrate</name>
    </ligand>
</feature>
<comment type="caution">
    <text evidence="7">The sequence shown here is derived from an EMBL/GenBank/DDBJ whole genome shotgun (WGS) entry which is preliminary data.</text>
</comment>
<dbReference type="InterPro" id="IPR001345">
    <property type="entry name" value="PG/BPGM_mutase_AS"/>
</dbReference>
<sequence>MTLRRLVLWRHGETDYNATGRMQGHLDSALTPVGWNQARFAAPALARFEPDLVIASDLHRATDTATVLTDAISVPLRIDKRLRETHLGDWQGLTTPEVEQGWPGELVRWRADPTWAPPGGEARVDVADRAFEVVADLQSGEACPGETVLLAAHGGLIVALTGKLLGLPLQTWPALAGISNCHWVELRRRDGIWRLQAYNAGMTA</sequence>
<dbReference type="CDD" id="cd07067">
    <property type="entry name" value="HP_PGM_like"/>
    <property type="match status" value="1"/>
</dbReference>
<accession>A0A263D9V2</accession>
<proteinExistence type="inferred from homology"/>
<dbReference type="EC" id="5.4.2.11" evidence="2"/>
<dbReference type="InterPro" id="IPR005952">
    <property type="entry name" value="Phosphogly_mut1"/>
</dbReference>
<feature type="active site" description="Proton donor/acceptor" evidence="5">
    <location>
        <position position="84"/>
    </location>
</feature>
<evidence type="ECO:0000256" key="4">
    <source>
        <dbReference type="ARBA" id="ARBA00023235"/>
    </source>
</evidence>
<dbReference type="AlphaFoldDB" id="A0A263D9V2"/>
<keyword evidence="4" id="KW-0413">Isomerase</keyword>
<evidence type="ECO:0000256" key="5">
    <source>
        <dbReference type="PIRSR" id="PIRSR613078-1"/>
    </source>
</evidence>
<evidence type="ECO:0000313" key="8">
    <source>
        <dbReference type="Proteomes" id="UP000242444"/>
    </source>
</evidence>
<organism evidence="7 8">
    <name type="scientific">Amycolatopsis antarctica</name>
    <dbReference type="NCBI Taxonomy" id="1854586"/>
    <lineage>
        <taxon>Bacteria</taxon>
        <taxon>Bacillati</taxon>
        <taxon>Actinomycetota</taxon>
        <taxon>Actinomycetes</taxon>
        <taxon>Pseudonocardiales</taxon>
        <taxon>Pseudonocardiaceae</taxon>
        <taxon>Amycolatopsis</taxon>
    </lineage>
</organism>
<evidence type="ECO:0000313" key="7">
    <source>
        <dbReference type="EMBL" id="OZM74256.1"/>
    </source>
</evidence>